<organism evidence="2 4">
    <name type="scientific">Puccinia graminis f. sp. tritici</name>
    <dbReference type="NCBI Taxonomy" id="56615"/>
    <lineage>
        <taxon>Eukaryota</taxon>
        <taxon>Fungi</taxon>
        <taxon>Dikarya</taxon>
        <taxon>Basidiomycota</taxon>
        <taxon>Pucciniomycotina</taxon>
        <taxon>Pucciniomycetes</taxon>
        <taxon>Pucciniales</taxon>
        <taxon>Pucciniaceae</taxon>
        <taxon>Puccinia</taxon>
    </lineage>
</organism>
<feature type="compositionally biased region" description="Polar residues" evidence="1">
    <location>
        <begin position="1"/>
        <end position="16"/>
    </location>
</feature>
<reference evidence="4 5" key="1">
    <citation type="submission" date="2019-05" db="EMBL/GenBank/DDBJ databases">
        <title>Emergence of the Ug99 lineage of the wheat stem rust pathogen through somatic hybridization.</title>
        <authorList>
            <person name="Li F."/>
            <person name="Upadhyaya N.M."/>
            <person name="Sperschneider J."/>
            <person name="Matny O."/>
            <person name="Nguyen-Phuc H."/>
            <person name="Mago R."/>
            <person name="Raley C."/>
            <person name="Miller M.E."/>
            <person name="Silverstein K.A.T."/>
            <person name="Henningsen E."/>
            <person name="Hirsch C.D."/>
            <person name="Visser B."/>
            <person name="Pretorius Z.A."/>
            <person name="Steffenson B.J."/>
            <person name="Schwessinger B."/>
            <person name="Dodds P.N."/>
            <person name="Figueroa M."/>
        </authorList>
    </citation>
    <scope>NUCLEOTIDE SEQUENCE [LARGE SCALE GENOMIC DNA]</scope>
    <source>
        <strain evidence="2">21-0</strain>
        <strain evidence="3 5">Ug99</strain>
    </source>
</reference>
<name>A0A5B0QWF4_PUCGR</name>
<feature type="compositionally biased region" description="Basic residues" evidence="1">
    <location>
        <begin position="32"/>
        <end position="42"/>
    </location>
</feature>
<accession>A0A5B0QWF4</accession>
<comment type="caution">
    <text evidence="2">The sequence shown here is derived from an EMBL/GenBank/DDBJ whole genome shotgun (WGS) entry which is preliminary data.</text>
</comment>
<evidence type="ECO:0000313" key="3">
    <source>
        <dbReference type="EMBL" id="KAA1118611.1"/>
    </source>
</evidence>
<feature type="region of interest" description="Disordered" evidence="1">
    <location>
        <begin position="1"/>
        <end position="61"/>
    </location>
</feature>
<evidence type="ECO:0000313" key="4">
    <source>
        <dbReference type="Proteomes" id="UP000324748"/>
    </source>
</evidence>
<dbReference type="Proteomes" id="UP000324748">
    <property type="component" value="Unassembled WGS sequence"/>
</dbReference>
<keyword evidence="4" id="KW-1185">Reference proteome</keyword>
<dbReference type="EMBL" id="VSWC01000002">
    <property type="protein sequence ID" value="KAA1117568.1"/>
    <property type="molecule type" value="Genomic_DNA"/>
</dbReference>
<sequence length="61" mass="6830">MRPDTATSSVNSQNKSIWLDRAGKRVGSFKSSKLHNTSKKHVPVTQQDRFSESIQSNIGKQ</sequence>
<proteinExistence type="predicted"/>
<dbReference type="EMBL" id="VDEP01000246">
    <property type="protein sequence ID" value="KAA1118611.1"/>
    <property type="molecule type" value="Genomic_DNA"/>
</dbReference>
<protein>
    <submittedName>
        <fullName evidence="2">Uncharacterized protein</fullName>
    </submittedName>
</protein>
<evidence type="ECO:0000313" key="5">
    <source>
        <dbReference type="Proteomes" id="UP000325313"/>
    </source>
</evidence>
<dbReference type="Proteomes" id="UP000325313">
    <property type="component" value="Unassembled WGS sequence"/>
</dbReference>
<feature type="compositionally biased region" description="Polar residues" evidence="1">
    <location>
        <begin position="44"/>
        <end position="61"/>
    </location>
</feature>
<evidence type="ECO:0000256" key="1">
    <source>
        <dbReference type="SAM" id="MobiDB-lite"/>
    </source>
</evidence>
<dbReference type="AlphaFoldDB" id="A0A5B0QWF4"/>
<evidence type="ECO:0000313" key="2">
    <source>
        <dbReference type="EMBL" id="KAA1117568.1"/>
    </source>
</evidence>
<gene>
    <name evidence="2" type="ORF">PGT21_015050</name>
    <name evidence="3" type="ORF">PGTUg99_001722</name>
</gene>